<reference evidence="1" key="1">
    <citation type="submission" date="2023-07" db="EMBL/GenBank/DDBJ databases">
        <title>Two novel species in the genus Flavivirga.</title>
        <authorList>
            <person name="Kwon K."/>
        </authorList>
    </citation>
    <scope>NUCLEOTIDE SEQUENCE</scope>
    <source>
        <strain evidence="1">KACC 14158</strain>
    </source>
</reference>
<accession>A0ABT8WPJ9</accession>
<sequence>MQKIKVFIEDFFKVESRTATLKRVPDLDSYNESVERLNSFFTDTLKGAWGYQIINELDDEDVYEMFEGTPDDIPRHLFKISRYEHEKYGDVWVCYTSVRNPDVNHKILNEAMIIVQEGDDLKIATKYGYSRENTSKKSYKWGIESGYRDLTFDSLGSPESIERYQEPVESFDGLKHYNADI</sequence>
<dbReference type="RefSeq" id="WP_303301989.1">
    <property type="nucleotide sequence ID" value="NZ_BAABDA010000029.1"/>
</dbReference>
<evidence type="ECO:0000313" key="1">
    <source>
        <dbReference type="EMBL" id="MDO5974847.1"/>
    </source>
</evidence>
<keyword evidence="2" id="KW-1185">Reference proteome</keyword>
<evidence type="ECO:0000313" key="2">
    <source>
        <dbReference type="Proteomes" id="UP001176806"/>
    </source>
</evidence>
<proteinExistence type="predicted"/>
<protein>
    <submittedName>
        <fullName evidence="1">Uncharacterized protein</fullName>
    </submittedName>
</protein>
<gene>
    <name evidence="1" type="ORF">Q4Q40_11680</name>
</gene>
<organism evidence="1 2">
    <name type="scientific">Flavivirga jejuensis</name>
    <dbReference type="NCBI Taxonomy" id="870487"/>
    <lineage>
        <taxon>Bacteria</taxon>
        <taxon>Pseudomonadati</taxon>
        <taxon>Bacteroidota</taxon>
        <taxon>Flavobacteriia</taxon>
        <taxon>Flavobacteriales</taxon>
        <taxon>Flavobacteriaceae</taxon>
        <taxon>Flavivirga</taxon>
    </lineage>
</organism>
<dbReference type="Proteomes" id="UP001176806">
    <property type="component" value="Unassembled WGS sequence"/>
</dbReference>
<name>A0ABT8WPJ9_9FLAO</name>
<dbReference type="EMBL" id="JAUOEL010000004">
    <property type="protein sequence ID" value="MDO5974847.1"/>
    <property type="molecule type" value="Genomic_DNA"/>
</dbReference>
<comment type="caution">
    <text evidence="1">The sequence shown here is derived from an EMBL/GenBank/DDBJ whole genome shotgun (WGS) entry which is preliminary data.</text>
</comment>